<comment type="caution">
    <text evidence="3">The sequence shown here is derived from an EMBL/GenBank/DDBJ whole genome shotgun (WGS) entry which is preliminary data.</text>
</comment>
<feature type="domain" description="DUF4190" evidence="2">
    <location>
        <begin position="18"/>
        <end position="78"/>
    </location>
</feature>
<dbReference type="EMBL" id="QQBH01000043">
    <property type="protein sequence ID" value="RDD84334.1"/>
    <property type="molecule type" value="Genomic_DNA"/>
</dbReference>
<dbReference type="RefSeq" id="WP_114533392.1">
    <property type="nucleotide sequence ID" value="NZ_QQBH01000043.1"/>
</dbReference>
<dbReference type="InterPro" id="IPR025241">
    <property type="entry name" value="DUF4190"/>
</dbReference>
<reference evidence="3 4" key="1">
    <citation type="submission" date="2018-07" db="EMBL/GenBank/DDBJ databases">
        <title>Genome guided investigation of antibiotics producing actinomycetales strain isolated from a Macau mangrove ecosystem.</title>
        <authorList>
            <person name="Hu D."/>
        </authorList>
    </citation>
    <scope>NUCLEOTIDE SEQUENCE [LARGE SCALE GENOMIC DNA]</scope>
    <source>
        <strain evidence="3 4">2297</strain>
    </source>
</reference>
<gene>
    <name evidence="3" type="ORF">DVZ84_35560</name>
</gene>
<proteinExistence type="predicted"/>
<evidence type="ECO:0000313" key="3">
    <source>
        <dbReference type="EMBL" id="RDD84334.1"/>
    </source>
</evidence>
<organism evidence="3 4">
    <name type="scientific">Streptomyces parvulus</name>
    <dbReference type="NCBI Taxonomy" id="146923"/>
    <lineage>
        <taxon>Bacteria</taxon>
        <taxon>Bacillati</taxon>
        <taxon>Actinomycetota</taxon>
        <taxon>Actinomycetes</taxon>
        <taxon>Kitasatosporales</taxon>
        <taxon>Streptomycetaceae</taxon>
        <taxon>Streptomyces</taxon>
    </lineage>
</organism>
<dbReference type="PANTHER" id="PTHR40040">
    <property type="entry name" value="SMALL HYDROPHOBIC PROTEIN-RELATED"/>
    <property type="match status" value="1"/>
</dbReference>
<evidence type="ECO:0000259" key="2">
    <source>
        <dbReference type="Pfam" id="PF13828"/>
    </source>
</evidence>
<accession>A0A369UU98</accession>
<protein>
    <submittedName>
        <fullName evidence="3">DUF4190 domain-containing protein</fullName>
    </submittedName>
</protein>
<evidence type="ECO:0000313" key="4">
    <source>
        <dbReference type="Proteomes" id="UP000253742"/>
    </source>
</evidence>
<dbReference type="Proteomes" id="UP000253742">
    <property type="component" value="Unassembled WGS sequence"/>
</dbReference>
<keyword evidence="1" id="KW-0812">Transmembrane</keyword>
<dbReference type="AlphaFoldDB" id="A0A369UU98"/>
<sequence length="94" mass="9245">MTDFSNRANISGARTNGLAVAGLVCGIVGIVFLSIVLGPLAVVFGSVALRQAGAKGGGGMAKAAIALGIFDVVLFVVLMIVAASSGGFSWYVGG</sequence>
<keyword evidence="1" id="KW-0472">Membrane</keyword>
<dbReference type="OrthoDB" id="4321042at2"/>
<dbReference type="InterPro" id="IPR055338">
    <property type="entry name" value="YqfX-like"/>
</dbReference>
<evidence type="ECO:0000256" key="1">
    <source>
        <dbReference type="SAM" id="Phobius"/>
    </source>
</evidence>
<keyword evidence="1" id="KW-1133">Transmembrane helix</keyword>
<dbReference type="PANTHER" id="PTHR40040:SF1">
    <property type="entry name" value="MEMBRANE PROTEIN"/>
    <property type="match status" value="1"/>
</dbReference>
<name>A0A369UU98_9ACTN</name>
<feature type="transmembrane region" description="Helical" evidence="1">
    <location>
        <begin position="65"/>
        <end position="92"/>
    </location>
</feature>
<feature type="transmembrane region" description="Helical" evidence="1">
    <location>
        <begin position="20"/>
        <end position="44"/>
    </location>
</feature>
<dbReference type="Pfam" id="PF13828">
    <property type="entry name" value="DUF4190"/>
    <property type="match status" value="1"/>
</dbReference>